<dbReference type="AlphaFoldDB" id="A0A8H7MZB8"/>
<dbReference type="Gene3D" id="3.10.20.90">
    <property type="entry name" value="Phosphatidylinositol 3-kinase Catalytic Subunit, Chain A, domain 1"/>
    <property type="match status" value="1"/>
</dbReference>
<evidence type="ECO:0000313" key="4">
    <source>
        <dbReference type="Proteomes" id="UP000616885"/>
    </source>
</evidence>
<dbReference type="PROSITE" id="PS50053">
    <property type="entry name" value="UBIQUITIN_2"/>
    <property type="match status" value="1"/>
</dbReference>
<evidence type="ECO:0000259" key="2">
    <source>
        <dbReference type="PROSITE" id="PS50053"/>
    </source>
</evidence>
<sequence>MSTHLAGARKRSANLLLPRTSELEVGSQLYPSARANELVGPKPLDAPVFRCGIHHLSLGHLRRRHLPPGFSSQPATHPPHSPAVSPPQTTIRHTCLLLPAAPHESLSNVQWGQFDHAGHPGYRKIRVRFDGRAFDIEIQDTATIRALKQSIETETSIPVQRQVLAVLGPGAVAFRDDMLVKDVVKPQSTIMLQDSNLGNNQGFHLGHQYGGTFSLGTFVHQGDTVDQGFWGQSPSNRGLHDFSDVFSTNGVLQRGDHYLVQAPGPGLLQQPDHQGERHPESAARGSQSASRRGHTYGTARTEDTDHTQGDEINSGWNGPAPGSASHRYGDTRLNGGGLHQGNKYGKPV</sequence>
<gene>
    <name evidence="3" type="ORF">IM811_002704</name>
</gene>
<dbReference type="Pfam" id="PF00240">
    <property type="entry name" value="ubiquitin"/>
    <property type="match status" value="1"/>
</dbReference>
<evidence type="ECO:0000256" key="1">
    <source>
        <dbReference type="SAM" id="MobiDB-lite"/>
    </source>
</evidence>
<dbReference type="InterPro" id="IPR029071">
    <property type="entry name" value="Ubiquitin-like_domsf"/>
</dbReference>
<dbReference type="SUPFAM" id="SSF54236">
    <property type="entry name" value="Ubiquitin-like"/>
    <property type="match status" value="1"/>
</dbReference>
<dbReference type="SMART" id="SM00213">
    <property type="entry name" value="UBQ"/>
    <property type="match status" value="1"/>
</dbReference>
<feature type="domain" description="Ubiquitin-like" evidence="2">
    <location>
        <begin position="123"/>
        <end position="199"/>
    </location>
</feature>
<dbReference type="InterPro" id="IPR000626">
    <property type="entry name" value="Ubiquitin-like_dom"/>
</dbReference>
<reference evidence="3" key="1">
    <citation type="submission" date="2020-10" db="EMBL/GenBank/DDBJ databases">
        <title>High-Quality Genome Resource of Clonostachys rosea strain S41 by Oxford Nanopore Long-Read Sequencing.</title>
        <authorList>
            <person name="Wang H."/>
        </authorList>
    </citation>
    <scope>NUCLEOTIDE SEQUENCE</scope>
    <source>
        <strain evidence="3">S41</strain>
    </source>
</reference>
<comment type="caution">
    <text evidence="3">The sequence shown here is derived from an EMBL/GenBank/DDBJ whole genome shotgun (WGS) entry which is preliminary data.</text>
</comment>
<organism evidence="3 4">
    <name type="scientific">Bionectria ochroleuca</name>
    <name type="common">Gliocladium roseum</name>
    <dbReference type="NCBI Taxonomy" id="29856"/>
    <lineage>
        <taxon>Eukaryota</taxon>
        <taxon>Fungi</taxon>
        <taxon>Dikarya</taxon>
        <taxon>Ascomycota</taxon>
        <taxon>Pezizomycotina</taxon>
        <taxon>Sordariomycetes</taxon>
        <taxon>Hypocreomycetidae</taxon>
        <taxon>Hypocreales</taxon>
        <taxon>Bionectriaceae</taxon>
        <taxon>Clonostachys</taxon>
    </lineage>
</organism>
<dbReference type="EMBL" id="JADCTT010000010">
    <property type="protein sequence ID" value="KAF9747370.1"/>
    <property type="molecule type" value="Genomic_DNA"/>
</dbReference>
<dbReference type="Proteomes" id="UP000616885">
    <property type="component" value="Unassembled WGS sequence"/>
</dbReference>
<feature type="compositionally biased region" description="Basic and acidic residues" evidence="1">
    <location>
        <begin position="300"/>
        <end position="309"/>
    </location>
</feature>
<feature type="compositionally biased region" description="Pro residues" evidence="1">
    <location>
        <begin position="76"/>
        <end position="85"/>
    </location>
</feature>
<protein>
    <recommendedName>
        <fullName evidence="2">Ubiquitin-like domain-containing protein</fullName>
    </recommendedName>
</protein>
<dbReference type="CDD" id="cd17039">
    <property type="entry name" value="Ubl_ubiquitin_like"/>
    <property type="match status" value="1"/>
</dbReference>
<feature type="region of interest" description="Disordered" evidence="1">
    <location>
        <begin position="261"/>
        <end position="348"/>
    </location>
</feature>
<feature type="region of interest" description="Disordered" evidence="1">
    <location>
        <begin position="64"/>
        <end position="88"/>
    </location>
</feature>
<evidence type="ECO:0000313" key="3">
    <source>
        <dbReference type="EMBL" id="KAF9747370.1"/>
    </source>
</evidence>
<name>A0A8H7MZB8_BIOOC</name>
<proteinExistence type="predicted"/>
<accession>A0A8H7MZB8</accession>